<accession>A0ABW9GZQ7</accession>
<proteinExistence type="predicted"/>
<dbReference type="RefSeq" id="WP_408977715.1">
    <property type="nucleotide sequence ID" value="NZ_JBJUVG010000009.1"/>
</dbReference>
<dbReference type="Proteomes" id="UP001631949">
    <property type="component" value="Unassembled WGS sequence"/>
</dbReference>
<evidence type="ECO:0000313" key="3">
    <source>
        <dbReference type="Proteomes" id="UP001631949"/>
    </source>
</evidence>
<dbReference type="EMBL" id="JBJUVG010000009">
    <property type="protein sequence ID" value="MFM9414102.1"/>
    <property type="molecule type" value="Genomic_DNA"/>
</dbReference>
<evidence type="ECO:0000256" key="1">
    <source>
        <dbReference type="SAM" id="Coils"/>
    </source>
</evidence>
<feature type="coiled-coil region" evidence="1">
    <location>
        <begin position="48"/>
        <end position="75"/>
    </location>
</feature>
<gene>
    <name evidence="2" type="ORF">ACKQTC_06955</name>
</gene>
<reference evidence="2 3" key="1">
    <citation type="journal article" date="2016" name="Int. J. Syst. Evol. Microbiol.">
        <title>Peptococcus simiae sp. nov., isolated from rhesus macaque faeces and emended description of the genus Peptococcus.</title>
        <authorList>
            <person name="Shkoporov A.N."/>
            <person name="Efimov B.A."/>
            <person name="Kondova I."/>
            <person name="Ouwerling B."/>
            <person name="Chaplin A.V."/>
            <person name="Shcherbakova V.A."/>
            <person name="Langermans J.A.M."/>
        </authorList>
    </citation>
    <scope>NUCLEOTIDE SEQUENCE [LARGE SCALE GENOMIC DNA]</scope>
    <source>
        <strain evidence="2 3">M108</strain>
    </source>
</reference>
<comment type="caution">
    <text evidence="2">The sequence shown here is derived from an EMBL/GenBank/DDBJ whole genome shotgun (WGS) entry which is preliminary data.</text>
</comment>
<organism evidence="2 3">
    <name type="scientific">Peptococcus simiae</name>
    <dbReference type="NCBI Taxonomy" id="1643805"/>
    <lineage>
        <taxon>Bacteria</taxon>
        <taxon>Bacillati</taxon>
        <taxon>Bacillota</taxon>
        <taxon>Clostridia</taxon>
        <taxon>Eubacteriales</taxon>
        <taxon>Peptococcaceae</taxon>
        <taxon>Peptococcus</taxon>
    </lineage>
</organism>
<evidence type="ECO:0008006" key="4">
    <source>
        <dbReference type="Google" id="ProtNLM"/>
    </source>
</evidence>
<keyword evidence="1" id="KW-0175">Coiled coil</keyword>
<evidence type="ECO:0000313" key="2">
    <source>
        <dbReference type="EMBL" id="MFM9414102.1"/>
    </source>
</evidence>
<name>A0ABW9GZQ7_9FIRM</name>
<sequence>MMIKDFLCHKRVLFAGGLVTGVIGRKVLTSKPVRNFAVQSVASTMKLQKDAAYQLELMKEEAEDLVEEQRECEDK</sequence>
<protein>
    <recommendedName>
        <fullName evidence="4">DUF1490 domain-containing protein</fullName>
    </recommendedName>
</protein>
<keyword evidence="3" id="KW-1185">Reference proteome</keyword>